<accession>A0ABV8SU42</accession>
<feature type="signal peptide" evidence="1">
    <location>
        <begin position="1"/>
        <end position="21"/>
    </location>
</feature>
<evidence type="ECO:0000313" key="3">
    <source>
        <dbReference type="Proteomes" id="UP001595904"/>
    </source>
</evidence>
<reference evidence="3" key="1">
    <citation type="journal article" date="2019" name="Int. J. Syst. Evol. Microbiol.">
        <title>The Global Catalogue of Microorganisms (GCM) 10K type strain sequencing project: providing services to taxonomists for standard genome sequencing and annotation.</title>
        <authorList>
            <consortium name="The Broad Institute Genomics Platform"/>
            <consortium name="The Broad Institute Genome Sequencing Center for Infectious Disease"/>
            <person name="Wu L."/>
            <person name="Ma J."/>
        </authorList>
    </citation>
    <scope>NUCLEOTIDE SEQUENCE [LARGE SCALE GENOMIC DNA]</scope>
    <source>
        <strain evidence="3">CGMCC 1.10759</strain>
    </source>
</reference>
<dbReference type="SUPFAM" id="SSF47175">
    <property type="entry name" value="Cytochromes"/>
    <property type="match status" value="1"/>
</dbReference>
<dbReference type="Gene3D" id="1.20.120.10">
    <property type="entry name" value="Cytochrome c/b562"/>
    <property type="match status" value="1"/>
</dbReference>
<sequence length="203" mass="21615">MPNSLRVVKVLVALAVAGSLAACGKTEPPAAAPAPSASPVKLTAGIQDIMKDMIDPSADFLWESVSSTETAQGVEEKQPRTDEEWAEVRKHALILAESANLLLLDGRHVAREGKQLEDHGTPGNLTAAESEQAIAADRATFVGFGQALHDVGVAFLKAAEERNPQGIMDAGETMDQVCEGCHLKFWYPGQVIPPLPDQAPEEK</sequence>
<dbReference type="RefSeq" id="WP_380598760.1">
    <property type="nucleotide sequence ID" value="NZ_JBHSDU010000003.1"/>
</dbReference>
<evidence type="ECO:0000256" key="1">
    <source>
        <dbReference type="SAM" id="SignalP"/>
    </source>
</evidence>
<evidence type="ECO:0008006" key="4">
    <source>
        <dbReference type="Google" id="ProtNLM"/>
    </source>
</evidence>
<protein>
    <recommendedName>
        <fullName evidence="4">Cytochrome c</fullName>
    </recommendedName>
</protein>
<proteinExistence type="predicted"/>
<dbReference type="PROSITE" id="PS51257">
    <property type="entry name" value="PROKAR_LIPOPROTEIN"/>
    <property type="match status" value="1"/>
</dbReference>
<feature type="chain" id="PRO_5046673902" description="Cytochrome c" evidence="1">
    <location>
        <begin position="22"/>
        <end position="203"/>
    </location>
</feature>
<dbReference type="Proteomes" id="UP001595904">
    <property type="component" value="Unassembled WGS sequence"/>
</dbReference>
<comment type="caution">
    <text evidence="2">The sequence shown here is derived from an EMBL/GenBank/DDBJ whole genome shotgun (WGS) entry which is preliminary data.</text>
</comment>
<name>A0ABV8SU42_9GAMM</name>
<gene>
    <name evidence="2" type="ORF">ACFPN2_17450</name>
</gene>
<dbReference type="InterPro" id="IPR010980">
    <property type="entry name" value="Cyt_c/b562"/>
</dbReference>
<keyword evidence="1" id="KW-0732">Signal</keyword>
<evidence type="ECO:0000313" key="2">
    <source>
        <dbReference type="EMBL" id="MFC4310885.1"/>
    </source>
</evidence>
<dbReference type="EMBL" id="JBHSDU010000003">
    <property type="protein sequence ID" value="MFC4310885.1"/>
    <property type="molecule type" value="Genomic_DNA"/>
</dbReference>
<organism evidence="2 3">
    <name type="scientific">Steroidobacter flavus</name>
    <dbReference type="NCBI Taxonomy" id="1842136"/>
    <lineage>
        <taxon>Bacteria</taxon>
        <taxon>Pseudomonadati</taxon>
        <taxon>Pseudomonadota</taxon>
        <taxon>Gammaproteobacteria</taxon>
        <taxon>Steroidobacterales</taxon>
        <taxon>Steroidobacteraceae</taxon>
        <taxon>Steroidobacter</taxon>
    </lineage>
</organism>
<keyword evidence="3" id="KW-1185">Reference proteome</keyword>